<keyword evidence="12" id="KW-1185">Reference proteome</keyword>
<evidence type="ECO:0000313" key="12">
    <source>
        <dbReference type="Proteomes" id="UP000006695"/>
    </source>
</evidence>
<dbReference type="GO" id="GO:0005524">
    <property type="term" value="F:ATP binding"/>
    <property type="evidence" value="ECO:0007669"/>
    <property type="project" value="UniProtKB-KW"/>
</dbReference>
<dbReference type="PANTHER" id="PTHR33540">
    <property type="entry name" value="TRNA THREONYLCARBAMOYLADENOSINE BIOSYNTHESIS PROTEIN TSAE"/>
    <property type="match status" value="1"/>
</dbReference>
<evidence type="ECO:0000313" key="11">
    <source>
        <dbReference type="EMBL" id="ABQ26498.1"/>
    </source>
</evidence>
<keyword evidence="6" id="KW-0479">Metal-binding</keyword>
<dbReference type="SUPFAM" id="SSF52540">
    <property type="entry name" value="P-loop containing nucleoside triphosphate hydrolases"/>
    <property type="match status" value="1"/>
</dbReference>
<keyword evidence="7" id="KW-0547">Nucleotide-binding</keyword>
<evidence type="ECO:0000256" key="3">
    <source>
        <dbReference type="ARBA" id="ARBA00019010"/>
    </source>
</evidence>
<comment type="similarity">
    <text evidence="2">Belongs to the TsaE family.</text>
</comment>
<dbReference type="Proteomes" id="UP000006695">
    <property type="component" value="Chromosome"/>
</dbReference>
<reference evidence="11 12" key="1">
    <citation type="submission" date="2007-05" db="EMBL/GenBank/DDBJ databases">
        <title>Complete sequence of Geobacter uraniireducens Rf4.</title>
        <authorList>
            <consortium name="US DOE Joint Genome Institute"/>
            <person name="Copeland A."/>
            <person name="Lucas S."/>
            <person name="Lapidus A."/>
            <person name="Barry K."/>
            <person name="Detter J.C."/>
            <person name="Glavina del Rio T."/>
            <person name="Hammon N."/>
            <person name="Israni S."/>
            <person name="Dalin E."/>
            <person name="Tice H."/>
            <person name="Pitluck S."/>
            <person name="Chertkov O."/>
            <person name="Brettin T."/>
            <person name="Bruce D."/>
            <person name="Han C."/>
            <person name="Schmutz J."/>
            <person name="Larimer F."/>
            <person name="Land M."/>
            <person name="Hauser L."/>
            <person name="Kyrpides N."/>
            <person name="Mikhailova N."/>
            <person name="Shelobolina E."/>
            <person name="Aklujkar M."/>
            <person name="Lovley D."/>
            <person name="Richardson P."/>
        </authorList>
    </citation>
    <scope>NUCLEOTIDE SEQUENCE [LARGE SCALE GENOMIC DNA]</scope>
    <source>
        <strain evidence="11 12">Rf4</strain>
    </source>
</reference>
<evidence type="ECO:0000256" key="8">
    <source>
        <dbReference type="ARBA" id="ARBA00022840"/>
    </source>
</evidence>
<evidence type="ECO:0000256" key="9">
    <source>
        <dbReference type="ARBA" id="ARBA00022842"/>
    </source>
</evidence>
<dbReference type="NCBIfam" id="TIGR00150">
    <property type="entry name" value="T6A_YjeE"/>
    <property type="match status" value="1"/>
</dbReference>
<dbReference type="RefSeq" id="WP_011939192.1">
    <property type="nucleotide sequence ID" value="NC_009483.1"/>
</dbReference>
<dbReference type="KEGG" id="gur:Gura_2319"/>
<dbReference type="STRING" id="351605.Gura_2319"/>
<evidence type="ECO:0000256" key="7">
    <source>
        <dbReference type="ARBA" id="ARBA00022741"/>
    </source>
</evidence>
<accession>A5G3Y0</accession>
<dbReference type="Gene3D" id="3.40.50.300">
    <property type="entry name" value="P-loop containing nucleotide triphosphate hydrolases"/>
    <property type="match status" value="1"/>
</dbReference>
<name>A5G3Y0_GEOUR</name>
<dbReference type="PANTHER" id="PTHR33540:SF2">
    <property type="entry name" value="TRNA THREONYLCARBAMOYLADENOSINE BIOSYNTHESIS PROTEIN TSAE"/>
    <property type="match status" value="1"/>
</dbReference>
<dbReference type="AlphaFoldDB" id="A5G3Y0"/>
<gene>
    <name evidence="11" type="ordered locus">Gura_2319</name>
</gene>
<dbReference type="GO" id="GO:0002949">
    <property type="term" value="P:tRNA threonylcarbamoyladenosine modification"/>
    <property type="evidence" value="ECO:0007669"/>
    <property type="project" value="InterPro"/>
</dbReference>
<protein>
    <recommendedName>
        <fullName evidence="3">tRNA threonylcarbamoyladenosine biosynthesis protein TsaE</fullName>
    </recommendedName>
    <alternativeName>
        <fullName evidence="10">t(6)A37 threonylcarbamoyladenosine biosynthesis protein TsaE</fullName>
    </alternativeName>
</protein>
<keyword evidence="9" id="KW-0460">Magnesium</keyword>
<dbReference type="GO" id="GO:0046872">
    <property type="term" value="F:metal ion binding"/>
    <property type="evidence" value="ECO:0007669"/>
    <property type="project" value="UniProtKB-KW"/>
</dbReference>
<dbReference type="EMBL" id="CP000698">
    <property type="protein sequence ID" value="ABQ26498.1"/>
    <property type="molecule type" value="Genomic_DNA"/>
</dbReference>
<keyword evidence="8" id="KW-0067">ATP-binding</keyword>
<evidence type="ECO:0000256" key="2">
    <source>
        <dbReference type="ARBA" id="ARBA00007599"/>
    </source>
</evidence>
<organism evidence="11 12">
    <name type="scientific">Geotalea uraniireducens (strain Rf4)</name>
    <name type="common">Geobacter uraniireducens</name>
    <dbReference type="NCBI Taxonomy" id="351605"/>
    <lineage>
        <taxon>Bacteria</taxon>
        <taxon>Pseudomonadati</taxon>
        <taxon>Thermodesulfobacteriota</taxon>
        <taxon>Desulfuromonadia</taxon>
        <taxon>Geobacterales</taxon>
        <taxon>Geobacteraceae</taxon>
        <taxon>Geotalea</taxon>
    </lineage>
</organism>
<evidence type="ECO:0000256" key="5">
    <source>
        <dbReference type="ARBA" id="ARBA00022694"/>
    </source>
</evidence>
<dbReference type="HOGENOM" id="CLU_087829_3_0_7"/>
<comment type="subcellular location">
    <subcellularLocation>
        <location evidence="1">Cytoplasm</location>
    </subcellularLocation>
</comment>
<dbReference type="GO" id="GO:0005737">
    <property type="term" value="C:cytoplasm"/>
    <property type="evidence" value="ECO:0007669"/>
    <property type="project" value="UniProtKB-SubCell"/>
</dbReference>
<keyword evidence="5" id="KW-0819">tRNA processing</keyword>
<proteinExistence type="inferred from homology"/>
<evidence type="ECO:0000256" key="4">
    <source>
        <dbReference type="ARBA" id="ARBA00022490"/>
    </source>
</evidence>
<evidence type="ECO:0000256" key="6">
    <source>
        <dbReference type="ARBA" id="ARBA00022723"/>
    </source>
</evidence>
<keyword evidence="4" id="KW-0963">Cytoplasm</keyword>
<sequence>MTVKTLITNSVKETIAVGERLGSFLSAGDFIALVGDLGSGKTQFAKGVAAGLAIDPTIPITSPTYTLVNIYKGRLPLYHFDLYRLHGDQDIIDLGFEEYFYGNGVCLVEWAERLKDALPEEHLEVVLTHAGNEQRCLTFTPSGERAVEIIEQLFAEDNKKMF</sequence>
<dbReference type="InterPro" id="IPR003442">
    <property type="entry name" value="T6A_TsaE"/>
</dbReference>
<dbReference type="InterPro" id="IPR027417">
    <property type="entry name" value="P-loop_NTPase"/>
</dbReference>
<evidence type="ECO:0000256" key="10">
    <source>
        <dbReference type="ARBA" id="ARBA00032441"/>
    </source>
</evidence>
<dbReference type="Pfam" id="PF02367">
    <property type="entry name" value="TsaE"/>
    <property type="match status" value="1"/>
</dbReference>
<evidence type="ECO:0000256" key="1">
    <source>
        <dbReference type="ARBA" id="ARBA00004496"/>
    </source>
</evidence>